<reference evidence="2" key="1">
    <citation type="submission" date="2021-09" db="EMBL/GenBank/DDBJ databases">
        <authorList>
            <consortium name="AG Swart"/>
            <person name="Singh M."/>
            <person name="Singh A."/>
            <person name="Seah K."/>
            <person name="Emmerich C."/>
        </authorList>
    </citation>
    <scope>NUCLEOTIDE SEQUENCE</scope>
    <source>
        <strain evidence="2">ATCC30299</strain>
    </source>
</reference>
<dbReference type="AlphaFoldDB" id="A0AAU9JV81"/>
<name>A0AAU9JV81_9CILI</name>
<dbReference type="Proteomes" id="UP001162131">
    <property type="component" value="Unassembled WGS sequence"/>
</dbReference>
<comment type="caution">
    <text evidence="2">The sequence shown here is derived from an EMBL/GenBank/DDBJ whole genome shotgun (WGS) entry which is preliminary data.</text>
</comment>
<proteinExistence type="predicted"/>
<sequence>MEISQSTTIDIMMHKIQIKKSLIFQVYAALIKNFDKLKLINHLIMTVTLIFFHSLYSTAFICSTLIAILKPPCQLI</sequence>
<accession>A0AAU9JV81</accession>
<evidence type="ECO:0000256" key="1">
    <source>
        <dbReference type="SAM" id="Phobius"/>
    </source>
</evidence>
<feature type="transmembrane region" description="Helical" evidence="1">
    <location>
        <begin position="43"/>
        <end position="69"/>
    </location>
</feature>
<protein>
    <submittedName>
        <fullName evidence="2">Uncharacterized protein</fullName>
    </submittedName>
</protein>
<dbReference type="EMBL" id="CAJZBQ010000048">
    <property type="protein sequence ID" value="CAG9329638.1"/>
    <property type="molecule type" value="Genomic_DNA"/>
</dbReference>
<keyword evidence="3" id="KW-1185">Reference proteome</keyword>
<evidence type="ECO:0000313" key="3">
    <source>
        <dbReference type="Proteomes" id="UP001162131"/>
    </source>
</evidence>
<keyword evidence="1" id="KW-0472">Membrane</keyword>
<gene>
    <name evidence="2" type="ORF">BSTOLATCC_MIC49265</name>
</gene>
<keyword evidence="1" id="KW-1133">Transmembrane helix</keyword>
<organism evidence="2 3">
    <name type="scientific">Blepharisma stoltei</name>
    <dbReference type="NCBI Taxonomy" id="1481888"/>
    <lineage>
        <taxon>Eukaryota</taxon>
        <taxon>Sar</taxon>
        <taxon>Alveolata</taxon>
        <taxon>Ciliophora</taxon>
        <taxon>Postciliodesmatophora</taxon>
        <taxon>Heterotrichea</taxon>
        <taxon>Heterotrichida</taxon>
        <taxon>Blepharismidae</taxon>
        <taxon>Blepharisma</taxon>
    </lineage>
</organism>
<evidence type="ECO:0000313" key="2">
    <source>
        <dbReference type="EMBL" id="CAG9329638.1"/>
    </source>
</evidence>
<keyword evidence="1" id="KW-0812">Transmembrane</keyword>